<name>A0A9X0L6H5_SOLP1</name>
<feature type="domain" description="DUF559" evidence="1">
    <location>
        <begin position="1"/>
        <end position="100"/>
    </location>
</feature>
<protein>
    <recommendedName>
        <fullName evidence="1">DUF559 domain-containing protein</fullName>
    </recommendedName>
</protein>
<dbReference type="Gene3D" id="3.40.960.10">
    <property type="entry name" value="VSR Endonuclease"/>
    <property type="match status" value="1"/>
</dbReference>
<proteinExistence type="predicted"/>
<gene>
    <name evidence="2" type="ORF">ASU33_18840</name>
</gene>
<sequence>MRRQPTLAEEVLWQHLRGNQTGLRFRRQHVIDRYIADFICLPAKLIIEVDRCYHSEPEQTAYDEGRTFDLATLGYTVLRFANEEVLHQTASVLARIRQHLP</sequence>
<dbReference type="PANTHER" id="PTHR38590">
    <property type="entry name" value="BLL0828 PROTEIN"/>
    <property type="match status" value="1"/>
</dbReference>
<accession>A0A9X0L6H5</accession>
<evidence type="ECO:0000313" key="2">
    <source>
        <dbReference type="EMBL" id="KUG09740.1"/>
    </source>
</evidence>
<organism evidence="2 3">
    <name type="scientific">Solirubrum puertoriconensis</name>
    <dbReference type="NCBI Taxonomy" id="1751427"/>
    <lineage>
        <taxon>Bacteria</taxon>
        <taxon>Pseudomonadati</taxon>
        <taxon>Bacteroidota</taxon>
        <taxon>Cytophagia</taxon>
        <taxon>Cytophagales</taxon>
    </lineage>
</organism>
<dbReference type="EMBL" id="LNAL01000003">
    <property type="protein sequence ID" value="KUG09740.1"/>
    <property type="molecule type" value="Genomic_DNA"/>
</dbReference>
<dbReference type="InterPro" id="IPR011335">
    <property type="entry name" value="Restrct_endonuc-II-like"/>
</dbReference>
<reference evidence="2 3" key="1">
    <citation type="submission" date="2015-11" db="EMBL/GenBank/DDBJ databases">
        <title>Solirubrum puertoriconensis gen. nov. an environmental bacteria isolated in Puerto Rico.</title>
        <authorList>
            <person name="Cuebas-Irizarry M.F."/>
            <person name="Montalvo-Rodriguez R."/>
        </authorList>
    </citation>
    <scope>NUCLEOTIDE SEQUENCE [LARGE SCALE GENOMIC DNA]</scope>
    <source>
        <strain evidence="2 3">MC1A</strain>
    </source>
</reference>
<dbReference type="CDD" id="cd01038">
    <property type="entry name" value="Endonuclease_DUF559"/>
    <property type="match status" value="1"/>
</dbReference>
<keyword evidence="3" id="KW-1185">Reference proteome</keyword>
<dbReference type="Proteomes" id="UP000054223">
    <property type="component" value="Unassembled WGS sequence"/>
</dbReference>
<dbReference type="AlphaFoldDB" id="A0A9X0L6H5"/>
<dbReference type="Pfam" id="PF04480">
    <property type="entry name" value="DUF559"/>
    <property type="match status" value="1"/>
</dbReference>
<dbReference type="PANTHER" id="PTHR38590:SF1">
    <property type="entry name" value="BLL0828 PROTEIN"/>
    <property type="match status" value="1"/>
</dbReference>
<dbReference type="InterPro" id="IPR007569">
    <property type="entry name" value="DUF559"/>
</dbReference>
<evidence type="ECO:0000259" key="1">
    <source>
        <dbReference type="Pfam" id="PF04480"/>
    </source>
</evidence>
<comment type="caution">
    <text evidence="2">The sequence shown here is derived from an EMBL/GenBank/DDBJ whole genome shotgun (WGS) entry which is preliminary data.</text>
</comment>
<dbReference type="SUPFAM" id="SSF52980">
    <property type="entry name" value="Restriction endonuclease-like"/>
    <property type="match status" value="1"/>
</dbReference>
<dbReference type="InterPro" id="IPR047216">
    <property type="entry name" value="Endonuclease_DUF559_bact"/>
</dbReference>
<evidence type="ECO:0000313" key="3">
    <source>
        <dbReference type="Proteomes" id="UP000054223"/>
    </source>
</evidence>